<evidence type="ECO:0000256" key="1">
    <source>
        <dbReference type="SAM" id="Phobius"/>
    </source>
</evidence>
<keyword evidence="1" id="KW-1133">Transmembrane helix</keyword>
<organism evidence="3 4">
    <name type="scientific">Novosphingobium pentaromativorans US6-1</name>
    <dbReference type="NCBI Taxonomy" id="1088721"/>
    <lineage>
        <taxon>Bacteria</taxon>
        <taxon>Pseudomonadati</taxon>
        <taxon>Pseudomonadota</taxon>
        <taxon>Alphaproteobacteria</taxon>
        <taxon>Sphingomonadales</taxon>
        <taxon>Sphingomonadaceae</taxon>
        <taxon>Novosphingobium</taxon>
    </lineage>
</organism>
<dbReference type="InterPro" id="IPR021309">
    <property type="entry name" value="YgaP-like_TM"/>
</dbReference>
<keyword evidence="1" id="KW-0812">Transmembrane</keyword>
<evidence type="ECO:0000313" key="4">
    <source>
        <dbReference type="Proteomes" id="UP000004030"/>
    </source>
</evidence>
<accession>G6E8W7</accession>
<dbReference type="eggNOG" id="ENOG5033A4Z">
    <property type="taxonomic scope" value="Bacteria"/>
</dbReference>
<keyword evidence="1" id="KW-0472">Membrane</keyword>
<comment type="caution">
    <text evidence="3">The sequence shown here is derived from an EMBL/GenBank/DDBJ whole genome shotgun (WGS) entry which is preliminary data.</text>
</comment>
<dbReference type="EMBL" id="AGFM01000009">
    <property type="protein sequence ID" value="EHJ62191.1"/>
    <property type="molecule type" value="Genomic_DNA"/>
</dbReference>
<gene>
    <name evidence="3" type="ORF">NSU_0788</name>
</gene>
<feature type="domain" description="Inner membrane protein YgaP-like transmembrane" evidence="2">
    <location>
        <begin position="13"/>
        <end position="72"/>
    </location>
</feature>
<dbReference type="PATRIC" id="fig|1088721.3.peg.779"/>
<protein>
    <recommendedName>
        <fullName evidence="2">Inner membrane protein YgaP-like transmembrane domain-containing protein</fullName>
    </recommendedName>
</protein>
<dbReference type="STRING" id="1088721.JI59_16145"/>
<dbReference type="Pfam" id="PF11127">
    <property type="entry name" value="YgaP-like_TM"/>
    <property type="match status" value="1"/>
</dbReference>
<dbReference type="Proteomes" id="UP000004030">
    <property type="component" value="Unassembled WGS sequence"/>
</dbReference>
<evidence type="ECO:0000259" key="2">
    <source>
        <dbReference type="Pfam" id="PF11127"/>
    </source>
</evidence>
<dbReference type="AlphaFoldDB" id="G6E8W7"/>
<feature type="transmembrane region" description="Helical" evidence="1">
    <location>
        <begin position="21"/>
        <end position="37"/>
    </location>
</feature>
<sequence>MAPSSKEGIAMFKTNVGTLDRLGRIVLGIVLIALVFVGPKTPWGWIGLVPLMTGLLRTCPLYSLLGIRTCKAE</sequence>
<keyword evidence="4" id="KW-1185">Reference proteome</keyword>
<feature type="transmembrane region" description="Helical" evidence="1">
    <location>
        <begin position="43"/>
        <end position="65"/>
    </location>
</feature>
<evidence type="ECO:0000313" key="3">
    <source>
        <dbReference type="EMBL" id="EHJ62191.1"/>
    </source>
</evidence>
<name>G6E8W7_9SPHN</name>
<reference evidence="3 4" key="1">
    <citation type="journal article" date="2012" name="J. Bacteriol.">
        <title>Genome sequence of benzo(a)pyrene-degrading bacterium Novosphingobium pentaromativorans US6-1.</title>
        <authorList>
            <person name="Luo Y.R."/>
            <person name="Kang S.G."/>
            <person name="Kim S.J."/>
            <person name="Kim M.R."/>
            <person name="Li N."/>
            <person name="Lee J.H."/>
            <person name="Kwon K.K."/>
        </authorList>
    </citation>
    <scope>NUCLEOTIDE SEQUENCE [LARGE SCALE GENOMIC DNA]</scope>
    <source>
        <strain evidence="3 4">US6-1</strain>
    </source>
</reference>
<proteinExistence type="predicted"/>